<dbReference type="OrthoDB" id="1988917at2"/>
<protein>
    <submittedName>
        <fullName evidence="1">Uncharacterized protein</fullName>
    </submittedName>
</protein>
<comment type="caution">
    <text evidence="1">The sequence shown here is derived from an EMBL/GenBank/DDBJ whole genome shotgun (WGS) entry which is preliminary data.</text>
</comment>
<evidence type="ECO:0000313" key="2">
    <source>
        <dbReference type="Proteomes" id="UP000280501"/>
    </source>
</evidence>
<name>A0A3N4YSQ8_9MICO</name>
<gene>
    <name evidence="1" type="ORF">EDD34_2241</name>
</gene>
<organism evidence="1 2">
    <name type="scientific">Myceligenerans xiligouense</name>
    <dbReference type="NCBI Taxonomy" id="253184"/>
    <lineage>
        <taxon>Bacteria</taxon>
        <taxon>Bacillati</taxon>
        <taxon>Actinomycetota</taxon>
        <taxon>Actinomycetes</taxon>
        <taxon>Micrococcales</taxon>
        <taxon>Promicromonosporaceae</taxon>
        <taxon>Myceligenerans</taxon>
    </lineage>
</organism>
<proteinExistence type="predicted"/>
<sequence length="230" mass="25055">MSARTTHRPNFDGHVAHAAILHDAVDEPVTGRSVVVNLGMTDAFTEGTQRSPLPPLSSTVVTGGTVTGDLVMAITPGEGEDLGARARERGWEDFYGGDGPVLLKSPQDTAGTVMLDRAAVLHQDELARGAERHTVKVNLWFSPAGTDCGIHNLHPFIEVHTQVAGYGRMQKFASKDHASLYEDQQLSPGATNPVPFCLERDGELVYPWHQYRADTDCVWLAVEYHEARTA</sequence>
<dbReference type="Proteomes" id="UP000280501">
    <property type="component" value="Unassembled WGS sequence"/>
</dbReference>
<evidence type="ECO:0000313" key="1">
    <source>
        <dbReference type="EMBL" id="RPF21610.1"/>
    </source>
</evidence>
<dbReference type="AlphaFoldDB" id="A0A3N4YSQ8"/>
<dbReference type="EMBL" id="RKQZ01000001">
    <property type="protein sequence ID" value="RPF21610.1"/>
    <property type="molecule type" value="Genomic_DNA"/>
</dbReference>
<reference evidence="1 2" key="1">
    <citation type="submission" date="2018-11" db="EMBL/GenBank/DDBJ databases">
        <title>Sequencing the genomes of 1000 actinobacteria strains.</title>
        <authorList>
            <person name="Klenk H.-P."/>
        </authorList>
    </citation>
    <scope>NUCLEOTIDE SEQUENCE [LARGE SCALE GENOMIC DNA]</scope>
    <source>
        <strain evidence="1 2">DSM 15700</strain>
    </source>
</reference>
<keyword evidence="2" id="KW-1185">Reference proteome</keyword>
<dbReference type="RefSeq" id="WP_123814636.1">
    <property type="nucleotide sequence ID" value="NZ_RKQZ01000001.1"/>
</dbReference>
<accession>A0A3N4YSQ8</accession>